<evidence type="ECO:0000313" key="2">
    <source>
        <dbReference type="EMBL" id="KAL1250481.1"/>
    </source>
</evidence>
<evidence type="ECO:0000256" key="1">
    <source>
        <dbReference type="SAM" id="MobiDB-lite"/>
    </source>
</evidence>
<feature type="region of interest" description="Disordered" evidence="1">
    <location>
        <begin position="31"/>
        <end position="68"/>
    </location>
</feature>
<dbReference type="PANTHER" id="PTHR46601">
    <property type="entry name" value="ULP_PROTEASE DOMAIN-CONTAINING PROTEIN"/>
    <property type="match status" value="1"/>
</dbReference>
<organism evidence="2 3">
    <name type="scientific">Cirrhinus molitorella</name>
    <name type="common">mud carp</name>
    <dbReference type="NCBI Taxonomy" id="172907"/>
    <lineage>
        <taxon>Eukaryota</taxon>
        <taxon>Metazoa</taxon>
        <taxon>Chordata</taxon>
        <taxon>Craniata</taxon>
        <taxon>Vertebrata</taxon>
        <taxon>Euteleostomi</taxon>
        <taxon>Actinopterygii</taxon>
        <taxon>Neopterygii</taxon>
        <taxon>Teleostei</taxon>
        <taxon>Ostariophysi</taxon>
        <taxon>Cypriniformes</taxon>
        <taxon>Cyprinidae</taxon>
        <taxon>Labeoninae</taxon>
        <taxon>Labeonini</taxon>
        <taxon>Cirrhinus</taxon>
    </lineage>
</organism>
<sequence length="336" mass="38846">MANAVLEMTPPSVDNIPADLINVDVAQEQPENAGQPVVGPLPLNEDFNPPVSSTPERDQRRNVSSAEKCNKRLQKEKRKLKKQVLKLRKQLAEVRKLNDKFRKSEKRLMARQRPGLSEKFKQRGSKKLSAQRKQAVINFLSRDENSHLVAGKKDTITKNKQKKQRRVLTKPLTELHAQYQTEVEQSLSISYRQFARRRPFYMTEPKTRDRDTCACVEHENVRLLVNKLAKMGLLRTTSISELINMIVCDPKNKASMYRVCPKCCFDEVEFPETACTEVHWEQWEQAKSKNGEKTFVNVLKQTYTGTIQDLKELFLKRLENLAAHQFKTDPPNRTVS</sequence>
<dbReference type="EMBL" id="JAYMGO010000022">
    <property type="protein sequence ID" value="KAL1250481.1"/>
    <property type="molecule type" value="Genomic_DNA"/>
</dbReference>
<comment type="caution">
    <text evidence="2">The sequence shown here is derived from an EMBL/GenBank/DDBJ whole genome shotgun (WGS) entry which is preliminary data.</text>
</comment>
<reference evidence="2 3" key="1">
    <citation type="submission" date="2023-09" db="EMBL/GenBank/DDBJ databases">
        <authorList>
            <person name="Wang M."/>
        </authorList>
    </citation>
    <scope>NUCLEOTIDE SEQUENCE [LARGE SCALE GENOMIC DNA]</scope>
    <source>
        <strain evidence="2">GT-2023</strain>
        <tissue evidence="2">Liver</tissue>
    </source>
</reference>
<proteinExistence type="predicted"/>
<name>A0ABR3LEN7_9TELE</name>
<dbReference type="Proteomes" id="UP001558613">
    <property type="component" value="Unassembled WGS sequence"/>
</dbReference>
<keyword evidence="3" id="KW-1185">Reference proteome</keyword>
<gene>
    <name evidence="2" type="ORF">QQF64_018277</name>
</gene>
<protein>
    <submittedName>
        <fullName evidence="2">Uncharacterized protein</fullName>
    </submittedName>
</protein>
<evidence type="ECO:0000313" key="3">
    <source>
        <dbReference type="Proteomes" id="UP001558613"/>
    </source>
</evidence>
<accession>A0ABR3LEN7</accession>
<dbReference type="PANTHER" id="PTHR46601:SF2">
    <property type="entry name" value="UBIQUITIN-LIKE PROTEASE FAMILY PROFILE DOMAIN-CONTAINING PROTEIN"/>
    <property type="match status" value="1"/>
</dbReference>